<proteinExistence type="predicted"/>
<dbReference type="EMBL" id="KZ772746">
    <property type="protein sequence ID" value="PTQ35014.1"/>
    <property type="molecule type" value="Genomic_DNA"/>
</dbReference>
<evidence type="ECO:0000313" key="3">
    <source>
        <dbReference type="Proteomes" id="UP000244005"/>
    </source>
</evidence>
<keyword evidence="1" id="KW-0472">Membrane</keyword>
<organism evidence="2 3">
    <name type="scientific">Marchantia polymorpha</name>
    <name type="common">Common liverwort</name>
    <name type="synonym">Marchantia aquatica</name>
    <dbReference type="NCBI Taxonomy" id="3197"/>
    <lineage>
        <taxon>Eukaryota</taxon>
        <taxon>Viridiplantae</taxon>
        <taxon>Streptophyta</taxon>
        <taxon>Embryophyta</taxon>
        <taxon>Marchantiophyta</taxon>
        <taxon>Marchantiopsida</taxon>
        <taxon>Marchantiidae</taxon>
        <taxon>Marchantiales</taxon>
        <taxon>Marchantiaceae</taxon>
        <taxon>Marchantia</taxon>
    </lineage>
</organism>
<name>A0A2R6WMD4_MARPO</name>
<reference evidence="3" key="1">
    <citation type="journal article" date="2017" name="Cell">
        <title>Insights into land plant evolution garnered from the Marchantia polymorpha genome.</title>
        <authorList>
            <person name="Bowman J.L."/>
            <person name="Kohchi T."/>
            <person name="Yamato K.T."/>
            <person name="Jenkins J."/>
            <person name="Shu S."/>
            <person name="Ishizaki K."/>
            <person name="Yamaoka S."/>
            <person name="Nishihama R."/>
            <person name="Nakamura Y."/>
            <person name="Berger F."/>
            <person name="Adam C."/>
            <person name="Aki S.S."/>
            <person name="Althoff F."/>
            <person name="Araki T."/>
            <person name="Arteaga-Vazquez M.A."/>
            <person name="Balasubrmanian S."/>
            <person name="Barry K."/>
            <person name="Bauer D."/>
            <person name="Boehm C.R."/>
            <person name="Briginshaw L."/>
            <person name="Caballero-Perez J."/>
            <person name="Catarino B."/>
            <person name="Chen F."/>
            <person name="Chiyoda S."/>
            <person name="Chovatia M."/>
            <person name="Davies K.M."/>
            <person name="Delmans M."/>
            <person name="Demura T."/>
            <person name="Dierschke T."/>
            <person name="Dolan L."/>
            <person name="Dorantes-Acosta A.E."/>
            <person name="Eklund D.M."/>
            <person name="Florent S.N."/>
            <person name="Flores-Sandoval E."/>
            <person name="Fujiyama A."/>
            <person name="Fukuzawa H."/>
            <person name="Galik B."/>
            <person name="Grimanelli D."/>
            <person name="Grimwood J."/>
            <person name="Grossniklaus U."/>
            <person name="Hamada T."/>
            <person name="Haseloff J."/>
            <person name="Hetherington A.J."/>
            <person name="Higo A."/>
            <person name="Hirakawa Y."/>
            <person name="Hundley H.N."/>
            <person name="Ikeda Y."/>
            <person name="Inoue K."/>
            <person name="Inoue S.I."/>
            <person name="Ishida S."/>
            <person name="Jia Q."/>
            <person name="Kakita M."/>
            <person name="Kanazawa T."/>
            <person name="Kawai Y."/>
            <person name="Kawashima T."/>
            <person name="Kennedy M."/>
            <person name="Kinose K."/>
            <person name="Kinoshita T."/>
            <person name="Kohara Y."/>
            <person name="Koide E."/>
            <person name="Komatsu K."/>
            <person name="Kopischke S."/>
            <person name="Kubo M."/>
            <person name="Kyozuka J."/>
            <person name="Lagercrantz U."/>
            <person name="Lin S.S."/>
            <person name="Lindquist E."/>
            <person name="Lipzen A.M."/>
            <person name="Lu C.W."/>
            <person name="De Luna E."/>
            <person name="Martienssen R.A."/>
            <person name="Minamino N."/>
            <person name="Mizutani M."/>
            <person name="Mizutani M."/>
            <person name="Mochizuki N."/>
            <person name="Monte I."/>
            <person name="Mosher R."/>
            <person name="Nagasaki H."/>
            <person name="Nakagami H."/>
            <person name="Naramoto S."/>
            <person name="Nishitani K."/>
            <person name="Ohtani M."/>
            <person name="Okamoto T."/>
            <person name="Okumura M."/>
            <person name="Phillips J."/>
            <person name="Pollak B."/>
            <person name="Reinders A."/>
            <person name="Rovekamp M."/>
            <person name="Sano R."/>
            <person name="Sawa S."/>
            <person name="Schmid M.W."/>
            <person name="Shirakawa M."/>
            <person name="Solano R."/>
            <person name="Spunde A."/>
            <person name="Suetsugu N."/>
            <person name="Sugano S."/>
            <person name="Sugiyama A."/>
            <person name="Sun R."/>
            <person name="Suzuki Y."/>
            <person name="Takenaka M."/>
            <person name="Takezawa D."/>
            <person name="Tomogane H."/>
            <person name="Tsuzuki M."/>
            <person name="Ueda T."/>
            <person name="Umeda M."/>
            <person name="Ward J.M."/>
            <person name="Watanabe Y."/>
            <person name="Yazaki K."/>
            <person name="Yokoyama R."/>
            <person name="Yoshitake Y."/>
            <person name="Yotsui I."/>
            <person name="Zachgo S."/>
            <person name="Schmutz J."/>
        </authorList>
    </citation>
    <scope>NUCLEOTIDE SEQUENCE [LARGE SCALE GENOMIC DNA]</scope>
    <source>
        <strain evidence="3">Tak-1</strain>
    </source>
</reference>
<keyword evidence="3" id="KW-1185">Reference proteome</keyword>
<dbReference type="Proteomes" id="UP000244005">
    <property type="component" value="Unassembled WGS sequence"/>
</dbReference>
<evidence type="ECO:0000313" key="2">
    <source>
        <dbReference type="EMBL" id="PTQ35014.1"/>
    </source>
</evidence>
<evidence type="ECO:0000256" key="1">
    <source>
        <dbReference type="SAM" id="Phobius"/>
    </source>
</evidence>
<dbReference type="AlphaFoldDB" id="A0A2R6WMD4"/>
<feature type="transmembrane region" description="Helical" evidence="1">
    <location>
        <begin position="5"/>
        <end position="26"/>
    </location>
</feature>
<gene>
    <name evidence="2" type="ORF">MARPO_0074s0012</name>
</gene>
<accession>A0A2R6WMD4</accession>
<keyword evidence="1" id="KW-1133">Transmembrane helix</keyword>
<protein>
    <submittedName>
        <fullName evidence="2">Uncharacterized protein</fullName>
    </submittedName>
</protein>
<sequence length="71" mass="8256">MINSFIQLILLFIQLILFLILAQLFLILGKLFIFLVQSSVFSSVKTLIVIYFITEKPRPAYNDSNRRHGLI</sequence>
<feature type="transmembrane region" description="Helical" evidence="1">
    <location>
        <begin position="32"/>
        <end position="53"/>
    </location>
</feature>
<keyword evidence="1" id="KW-0812">Transmembrane</keyword>